<dbReference type="Proteomes" id="UP000801492">
    <property type="component" value="Unassembled WGS sequence"/>
</dbReference>
<dbReference type="Pfam" id="PF05225">
    <property type="entry name" value="HTH_psq"/>
    <property type="match status" value="1"/>
</dbReference>
<feature type="region of interest" description="Disordered" evidence="1">
    <location>
        <begin position="249"/>
        <end position="285"/>
    </location>
</feature>
<keyword evidence="4" id="KW-1185">Reference proteome</keyword>
<name>A0A8K0C3J3_IGNLU</name>
<feature type="compositionally biased region" description="Low complexity" evidence="1">
    <location>
        <begin position="256"/>
        <end position="270"/>
    </location>
</feature>
<evidence type="ECO:0000256" key="1">
    <source>
        <dbReference type="SAM" id="MobiDB-lite"/>
    </source>
</evidence>
<dbReference type="EMBL" id="VTPC01091161">
    <property type="protein sequence ID" value="KAF2879455.1"/>
    <property type="molecule type" value="Genomic_DNA"/>
</dbReference>
<feature type="domain" description="HTH psq-type" evidence="2">
    <location>
        <begin position="19"/>
        <end position="54"/>
    </location>
</feature>
<evidence type="ECO:0000313" key="4">
    <source>
        <dbReference type="Proteomes" id="UP000801492"/>
    </source>
</evidence>
<evidence type="ECO:0000313" key="3">
    <source>
        <dbReference type="EMBL" id="KAF2879455.1"/>
    </source>
</evidence>
<dbReference type="GO" id="GO:0003677">
    <property type="term" value="F:DNA binding"/>
    <property type="evidence" value="ECO:0007669"/>
    <property type="project" value="InterPro"/>
</dbReference>
<comment type="caution">
    <text evidence="3">The sequence shown here is derived from an EMBL/GenBank/DDBJ whole genome shotgun (WGS) entry which is preliminary data.</text>
</comment>
<sequence>MVRTYKRKSTGDNISVEVFQRAAQAVQEEKIPMRDAAARYGVNFMTLNRYIRKSSAAENSNNVVIHYIEKYLRMIKRRNLLPMLHIRQNFITGLQLQTSASSYTNMLLPTTLPLVRCGNQVQCQEKPVLLTLDNHESHFSIPALNFCKSNGVVLLSFLPHTSHKLQLLERTMFGPLKRYFNNSTDGWLKSNLGRTMSVYDIPLEFGHTIEEFEDDEYLPSEVTNRPINESKHDLAKLYLVESNLTASKENDELRHLTPSPRSSTSAASSTPPLPSKVPQVYQTPEDVKPYPKAAARKITGFDMPPRYLLDFEMTTSAASVMVALSGRSVAHKEVCPYCRWLC</sequence>
<dbReference type="OrthoDB" id="6780213at2759"/>
<organism evidence="3 4">
    <name type="scientific">Ignelater luminosus</name>
    <name type="common">Cucubano</name>
    <name type="synonym">Pyrophorus luminosus</name>
    <dbReference type="NCBI Taxonomy" id="2038154"/>
    <lineage>
        <taxon>Eukaryota</taxon>
        <taxon>Metazoa</taxon>
        <taxon>Ecdysozoa</taxon>
        <taxon>Arthropoda</taxon>
        <taxon>Hexapoda</taxon>
        <taxon>Insecta</taxon>
        <taxon>Pterygota</taxon>
        <taxon>Neoptera</taxon>
        <taxon>Endopterygota</taxon>
        <taxon>Coleoptera</taxon>
        <taxon>Polyphaga</taxon>
        <taxon>Elateriformia</taxon>
        <taxon>Elateroidea</taxon>
        <taxon>Elateridae</taxon>
        <taxon>Agrypninae</taxon>
        <taxon>Pyrophorini</taxon>
        <taxon>Ignelater</taxon>
    </lineage>
</organism>
<evidence type="ECO:0000259" key="2">
    <source>
        <dbReference type="Pfam" id="PF05225"/>
    </source>
</evidence>
<dbReference type="AlphaFoldDB" id="A0A8K0C3J3"/>
<proteinExistence type="predicted"/>
<dbReference type="InterPro" id="IPR007889">
    <property type="entry name" value="HTH_Psq"/>
</dbReference>
<protein>
    <recommendedName>
        <fullName evidence="2">HTH psq-type domain-containing protein</fullName>
    </recommendedName>
</protein>
<gene>
    <name evidence="3" type="ORF">ILUMI_26716</name>
</gene>
<accession>A0A8K0C3J3</accession>
<reference evidence="3" key="1">
    <citation type="submission" date="2019-08" db="EMBL/GenBank/DDBJ databases">
        <title>The genome of the North American firefly Photinus pyralis.</title>
        <authorList>
            <consortium name="Photinus pyralis genome working group"/>
            <person name="Fallon T.R."/>
            <person name="Sander Lower S.E."/>
            <person name="Weng J.-K."/>
        </authorList>
    </citation>
    <scope>NUCLEOTIDE SEQUENCE</scope>
    <source>
        <strain evidence="3">TRF0915ILg1</strain>
        <tissue evidence="3">Whole body</tissue>
    </source>
</reference>